<organism evidence="1 2">
    <name type="scientific">Marivirga lumbricoides</name>
    <dbReference type="NCBI Taxonomy" id="1046115"/>
    <lineage>
        <taxon>Bacteria</taxon>
        <taxon>Pseudomonadati</taxon>
        <taxon>Bacteroidota</taxon>
        <taxon>Cytophagia</taxon>
        <taxon>Cytophagales</taxon>
        <taxon>Marivirgaceae</taxon>
        <taxon>Marivirga</taxon>
    </lineage>
</organism>
<keyword evidence="2" id="KW-1185">Reference proteome</keyword>
<dbReference type="RefSeq" id="WP_188463107.1">
    <property type="nucleotide sequence ID" value="NZ_BAABHU010000006.1"/>
</dbReference>
<accession>A0ABQ1M942</accession>
<evidence type="ECO:0000313" key="1">
    <source>
        <dbReference type="EMBL" id="GGC35416.1"/>
    </source>
</evidence>
<name>A0ABQ1M942_9BACT</name>
<dbReference type="EMBL" id="BMEC01000006">
    <property type="protein sequence ID" value="GGC35416.1"/>
    <property type="molecule type" value="Genomic_DNA"/>
</dbReference>
<sequence>MKIIKLSWIVFLLLVLAACSEKEEIKEYFDSGELKYTGNKIEGKRQGEWLFYNKSGELTYKLFYSNDSLNFRQTYINGNLAIEEELSDSIKHGVLKMYYEDGSLKALTNYEYGKEQGLSEDYYPNGKTRISYINKGDDVIDFKQYYQNGKLFVEADDFGNGISTFYDSLGNKTYDILYEDNLIVDTVKVY</sequence>
<evidence type="ECO:0008006" key="3">
    <source>
        <dbReference type="Google" id="ProtNLM"/>
    </source>
</evidence>
<dbReference type="Pfam" id="PF07661">
    <property type="entry name" value="MORN_2"/>
    <property type="match status" value="3"/>
</dbReference>
<comment type="caution">
    <text evidence="1">The sequence shown here is derived from an EMBL/GenBank/DDBJ whole genome shotgun (WGS) entry which is preliminary data.</text>
</comment>
<gene>
    <name evidence="1" type="ORF">GCM10011506_20980</name>
</gene>
<dbReference type="InterPro" id="IPR011652">
    <property type="entry name" value="MORN_2"/>
</dbReference>
<dbReference type="Gene3D" id="2.20.110.10">
    <property type="entry name" value="Histone H3 K4-specific methyltransferase SET7/9 N-terminal domain"/>
    <property type="match status" value="2"/>
</dbReference>
<dbReference type="PROSITE" id="PS51257">
    <property type="entry name" value="PROKAR_LIPOPROTEIN"/>
    <property type="match status" value="1"/>
</dbReference>
<evidence type="ECO:0000313" key="2">
    <source>
        <dbReference type="Proteomes" id="UP000636010"/>
    </source>
</evidence>
<protein>
    <recommendedName>
        <fullName evidence="3">Toxin-antitoxin system YwqK family antitoxin</fullName>
    </recommendedName>
</protein>
<proteinExistence type="predicted"/>
<dbReference type="Proteomes" id="UP000636010">
    <property type="component" value="Unassembled WGS sequence"/>
</dbReference>
<dbReference type="SUPFAM" id="SSF82185">
    <property type="entry name" value="Histone H3 K4-specific methyltransferase SET7/9 N-terminal domain"/>
    <property type="match status" value="1"/>
</dbReference>
<reference evidence="2" key="1">
    <citation type="journal article" date="2019" name="Int. J. Syst. Evol. Microbiol.">
        <title>The Global Catalogue of Microorganisms (GCM) 10K type strain sequencing project: providing services to taxonomists for standard genome sequencing and annotation.</title>
        <authorList>
            <consortium name="The Broad Institute Genomics Platform"/>
            <consortium name="The Broad Institute Genome Sequencing Center for Infectious Disease"/>
            <person name="Wu L."/>
            <person name="Ma J."/>
        </authorList>
    </citation>
    <scope>NUCLEOTIDE SEQUENCE [LARGE SCALE GENOMIC DNA]</scope>
    <source>
        <strain evidence="2">CGMCC 1.10832</strain>
    </source>
</reference>